<protein>
    <submittedName>
        <fullName evidence="1">Uncharacterized protein</fullName>
    </submittedName>
</protein>
<dbReference type="Proteomes" id="UP000215215">
    <property type="component" value="Unassembled WGS sequence"/>
</dbReference>
<evidence type="ECO:0000313" key="1">
    <source>
        <dbReference type="EMBL" id="OYD17023.1"/>
    </source>
</evidence>
<gene>
    <name evidence="1" type="ORF">CH333_02135</name>
</gene>
<feature type="non-terminal residue" evidence="1">
    <location>
        <position position="1247"/>
    </location>
</feature>
<sequence>MQRGPHYGQEAKRDSIPHYTAEFRLKVDDNEGDTLACTIMVTYNNGADTLAATTLLADTFLTANDYYEFFLSYQYDPSKVDTTTGKEGKYGIADSVEFKVKWYGKRDLWVDCVEIHDPRGDSLMQGYCDDAIINQASQYAGNPTLIGWYLLDEPGSIDCYAPYHHIDSLLNSVNPDQRAITCYGQLGDIDKFLAIAKPERVMIDDYPLGAGGEPPEYYYWGNYFHYKLGSLAHYTDSISQICQDSSKEMWFVCQTFSFSYCDYSSLRDPTPQEVRLLTNLPLAYGARGIIFGNWGSYTNSDTCDYRLRCGGLVDTLGQETGKLWMIDTVITPKLDSIGPLLRELTWEKGFPSSDIEVNECDIEMVTAYDSLHENPDSGYIEIGTFSLSGDNYFMFVNRVTTKDTTDSITPANPQTVEVIINRNYYSDKYKLVDMYTREEIEPTSAPDSILHYTLTMEPGRGRLFKLEDAQPPSIDLIKPQGGEKWEIGGLKRIEWNEPTDNVGVDSVRVILYTQNGKEQGGSHGCWPEWDTLAVLPPESTHYDWEVPGLVCSNCKIIAVAEDRAGNEGADTSAWFETGPFFSTTELATAYSTQKKVCVDNSGNIYAVYHSGGVNDRTLFDYSPDNGNTWCQKGIGDGKFPAIVMDSQDGLDVFWIQQIVDEAGLWFRRKMMDWEDAVEIFHWPDGYPVEPPFQDHYLFPPSVAIDASDTVHICIETLVEYTDPGPGTYAWEWKLRYGKISVTNPEGIVLETLDTTYVPGYLPPPYDSIYNYYCSSIHLDRRWHPHITWNRPFWAETGEIYYKVKTDTGWSGKFNISESPDTSSSHPFIDIYGDFVNIVWEEGNNICHRKKWLYGDWEDTGTITEGTSPQIMDGYVLTYSDSVAGKNVVFHREFDRIDWRDSVILTDMYEVCSNPQMGLSDSTLSVFWTEAMVDIYRVGMGMDTVFIPWQKSDTHLATAYNNGRKIVRDADGRVHIVYQSDGRIYYTYTDDSLFSCDFLVGEGDLPSISLDSNEDPWILWRNTSCDTILFSKFDYDSFATPVSIYHNDSLSAPSFAVSEDDIAHISVGILSSGQSRVIYGIFNGTQFTSIDTLDTYEGDMTRPSLAFIEDKAKPIVVWGKECQIYYREKVEKDKWGETELISGEVRNSRNPQIDYHEKFVYVVWQGGEVHPDIYYASKPTKGSWTEPIRVANTQGDSKYPIIGGGSHVVWEEGSGLGWVHPFTTSRLGLSKENPKIYRKILTHTAHIR</sequence>
<dbReference type="EMBL" id="NOZQ01000039">
    <property type="protein sequence ID" value="OYD17023.1"/>
    <property type="molecule type" value="Genomic_DNA"/>
</dbReference>
<reference evidence="1 2" key="1">
    <citation type="submission" date="2017-07" db="EMBL/GenBank/DDBJ databases">
        <title>Recovery of genomes from metagenomes via a dereplication, aggregation, and scoring strategy.</title>
        <authorList>
            <person name="Sieber C.M."/>
            <person name="Probst A.J."/>
            <person name="Sharrar A."/>
            <person name="Thomas B.C."/>
            <person name="Hess M."/>
            <person name="Tringe S.G."/>
            <person name="Banfield J.F."/>
        </authorList>
    </citation>
    <scope>NUCLEOTIDE SEQUENCE [LARGE SCALE GENOMIC DNA]</scope>
    <source>
        <strain evidence="1">JGI_Cruoil_03_44_89</strain>
    </source>
</reference>
<organism evidence="1 2">
    <name type="scientific">candidate division WOR-3 bacterium JGI_Cruoil_03_44_89</name>
    <dbReference type="NCBI Taxonomy" id="1973748"/>
    <lineage>
        <taxon>Bacteria</taxon>
        <taxon>Bacteria division WOR-3</taxon>
    </lineage>
</organism>
<dbReference type="AlphaFoldDB" id="A0A235BXE5"/>
<name>A0A235BXE5_UNCW3</name>
<evidence type="ECO:0000313" key="2">
    <source>
        <dbReference type="Proteomes" id="UP000215215"/>
    </source>
</evidence>
<accession>A0A235BXE5</accession>
<proteinExistence type="predicted"/>
<comment type="caution">
    <text evidence="1">The sequence shown here is derived from an EMBL/GenBank/DDBJ whole genome shotgun (WGS) entry which is preliminary data.</text>
</comment>